<feature type="compositionally biased region" description="Polar residues" evidence="1">
    <location>
        <begin position="48"/>
        <end position="62"/>
    </location>
</feature>
<evidence type="ECO:0000313" key="3">
    <source>
        <dbReference type="Proteomes" id="UP001586593"/>
    </source>
</evidence>
<comment type="caution">
    <text evidence="2">The sequence shown here is derived from an EMBL/GenBank/DDBJ whole genome shotgun (WGS) entry which is preliminary data.</text>
</comment>
<dbReference type="EMBL" id="JAZHXJ010001087">
    <property type="protein sequence ID" value="KAL1845626.1"/>
    <property type="molecule type" value="Genomic_DNA"/>
</dbReference>
<organism evidence="2 3">
    <name type="scientific">Phialemonium thermophilum</name>
    <dbReference type="NCBI Taxonomy" id="223376"/>
    <lineage>
        <taxon>Eukaryota</taxon>
        <taxon>Fungi</taxon>
        <taxon>Dikarya</taxon>
        <taxon>Ascomycota</taxon>
        <taxon>Pezizomycotina</taxon>
        <taxon>Sordariomycetes</taxon>
        <taxon>Sordariomycetidae</taxon>
        <taxon>Cephalothecales</taxon>
        <taxon>Cephalothecaceae</taxon>
        <taxon>Phialemonium</taxon>
    </lineage>
</organism>
<evidence type="ECO:0000313" key="2">
    <source>
        <dbReference type="EMBL" id="KAL1845626.1"/>
    </source>
</evidence>
<name>A0ABR3VV11_9PEZI</name>
<proteinExistence type="predicted"/>
<dbReference type="Proteomes" id="UP001586593">
    <property type="component" value="Unassembled WGS sequence"/>
</dbReference>
<feature type="region of interest" description="Disordered" evidence="1">
    <location>
        <begin position="45"/>
        <end position="68"/>
    </location>
</feature>
<accession>A0ABR3VV11</accession>
<reference evidence="2 3" key="1">
    <citation type="journal article" date="2024" name="Commun. Biol.">
        <title>Comparative genomic analysis of thermophilic fungi reveals convergent evolutionary adaptations and gene losses.</title>
        <authorList>
            <person name="Steindorff A.S."/>
            <person name="Aguilar-Pontes M.V."/>
            <person name="Robinson A.J."/>
            <person name="Andreopoulos B."/>
            <person name="LaButti K."/>
            <person name="Kuo A."/>
            <person name="Mondo S."/>
            <person name="Riley R."/>
            <person name="Otillar R."/>
            <person name="Haridas S."/>
            <person name="Lipzen A."/>
            <person name="Grimwood J."/>
            <person name="Schmutz J."/>
            <person name="Clum A."/>
            <person name="Reid I.D."/>
            <person name="Moisan M.C."/>
            <person name="Butler G."/>
            <person name="Nguyen T.T.M."/>
            <person name="Dewar K."/>
            <person name="Conant G."/>
            <person name="Drula E."/>
            <person name="Henrissat B."/>
            <person name="Hansel C."/>
            <person name="Singer S."/>
            <person name="Hutchinson M.I."/>
            <person name="de Vries R.P."/>
            <person name="Natvig D.O."/>
            <person name="Powell A.J."/>
            <person name="Tsang A."/>
            <person name="Grigoriev I.V."/>
        </authorList>
    </citation>
    <scope>NUCLEOTIDE SEQUENCE [LARGE SCALE GENOMIC DNA]</scope>
    <source>
        <strain evidence="2 3">ATCC 24622</strain>
    </source>
</reference>
<keyword evidence="3" id="KW-1185">Reference proteome</keyword>
<gene>
    <name evidence="2" type="ORF">VTK73DRAFT_468</name>
</gene>
<evidence type="ECO:0000256" key="1">
    <source>
        <dbReference type="SAM" id="MobiDB-lite"/>
    </source>
</evidence>
<sequence>MDGSQRRCCGKVSAFFALGPVASIQCRLSIRPQEVLIVTGTERAPNIDTGSPLCNSPQNGHQLRSDVR</sequence>
<protein>
    <submittedName>
        <fullName evidence="2">Uncharacterized protein</fullName>
    </submittedName>
</protein>